<dbReference type="OrthoDB" id="3197455at2"/>
<dbReference type="Gene3D" id="3.40.50.300">
    <property type="entry name" value="P-loop containing nucleotide triphosphate hydrolases"/>
    <property type="match status" value="2"/>
</dbReference>
<dbReference type="AlphaFoldDB" id="A0A426UXN3"/>
<evidence type="ECO:0000313" key="7">
    <source>
        <dbReference type="EMBL" id="RRR99260.1"/>
    </source>
</evidence>
<dbReference type="InterPro" id="IPR041677">
    <property type="entry name" value="DNA2/NAM7_AAA_11"/>
</dbReference>
<dbReference type="InterPro" id="IPR003593">
    <property type="entry name" value="AAA+_ATPase"/>
</dbReference>
<sequence length="902" mass="95571">MDPARILTALADLAPVNKVAAPDTDEVGPKAAWGGSLTTVPGAAELAAHDELHRDERLLRQGWGVVMGVHRVDGRRRRLAIPLVTRPVRLEVAQTEPFDHKIVPAGDLAFHPRLAGTEHARRLAAVLAPERTGGDLADPAWLLAAATAAGYAVKAVAHRADPEDTRPVVLARSVVYLAGPRVESGPIGQSLHDWAERPGLESTALAAVYGTAAPAPGPDAAEVRSPLPLGPEQAAAVRSARTAPVTVVAGAPGCGKSHTLAAIALDAVANGRSVLIATQSVYAADVLAGLLDRHPGPEPMMFGDTERRGSGAVATRDAVPRKDAEAARRAGADAIDLLRRVERAVETRLDLERRRLRALDAPVFLLDDFPGLRDADLDAVAAAAAATRGSGGWPWTRWRRRRARRTLQRLTGAAADSAALQQCLEIARDVQAMARLAAEGGPRLEPLWRSLEQADRDAAQALGAALRAEAASAERRSGRADRALGELRTAQYRGDQAQRRAVLEHVDTAALLRAVPLWIGTIADAEAVLPARAGAFDLVIVDEASHVNQLRAAPVLARARRAVVAGDPRQLKFVSFASDARLRDVLDRHGLQALEARLDTGRVSLYDLACGAGPVVELTEHHRSVPHLIGFSAAKFYGGRVRPATAHPRVQETDAITVHRVDAPAADAQGVVAAEVDRALALLADLVANGDRGLAVLSPFRAQAEAIEAAVMRRFDLEAIRAHRIRTGTVHAFQGSESETVIASLGVAPGDPAGRKRFLAGANLFNVMVTRAREHLHVVTALDAPGGLVGEFLDYADRAPAALPGDGPEGEWRTKLAGALAGADAAVRHGYPVGHWKIDLVVGEGDAAFGVLCDVHPDGPRAHLERHRALRRAGWRLVDAFPSTYADDAARAAVAVLAELRP</sequence>
<dbReference type="InterPro" id="IPR050534">
    <property type="entry name" value="Coronavir_polyprotein_1ab"/>
</dbReference>
<dbReference type="SUPFAM" id="SSF52540">
    <property type="entry name" value="P-loop containing nucleoside triphosphate hydrolases"/>
    <property type="match status" value="1"/>
</dbReference>
<dbReference type="GO" id="GO:0016787">
    <property type="term" value="F:hydrolase activity"/>
    <property type="evidence" value="ECO:0007669"/>
    <property type="project" value="UniProtKB-KW"/>
</dbReference>
<evidence type="ECO:0000313" key="8">
    <source>
        <dbReference type="Proteomes" id="UP000277256"/>
    </source>
</evidence>
<dbReference type="Proteomes" id="UP000277256">
    <property type="component" value="Unassembled WGS sequence"/>
</dbReference>
<comment type="similarity">
    <text evidence="1">Belongs to the DNA2/NAM7 helicase family.</text>
</comment>
<keyword evidence="4" id="KW-0347">Helicase</keyword>
<protein>
    <recommendedName>
        <fullName evidence="6">AAA+ ATPase domain-containing protein</fullName>
    </recommendedName>
</protein>
<dbReference type="Pfam" id="PF13087">
    <property type="entry name" value="AAA_12"/>
    <property type="match status" value="1"/>
</dbReference>
<evidence type="ECO:0000256" key="1">
    <source>
        <dbReference type="ARBA" id="ARBA00007913"/>
    </source>
</evidence>
<evidence type="ECO:0000256" key="5">
    <source>
        <dbReference type="ARBA" id="ARBA00022840"/>
    </source>
</evidence>
<accession>A0A426UXN3</accession>
<evidence type="ECO:0000259" key="6">
    <source>
        <dbReference type="SMART" id="SM00382"/>
    </source>
</evidence>
<dbReference type="InterPro" id="IPR041679">
    <property type="entry name" value="DNA2/NAM7-like_C"/>
</dbReference>
<dbReference type="RefSeq" id="WP_125247774.1">
    <property type="nucleotide sequence ID" value="NZ_RSEB01000003.1"/>
</dbReference>
<proteinExistence type="inferred from homology"/>
<dbReference type="GO" id="GO:0043139">
    <property type="term" value="F:5'-3' DNA helicase activity"/>
    <property type="evidence" value="ECO:0007669"/>
    <property type="project" value="TreeGrafter"/>
</dbReference>
<dbReference type="PANTHER" id="PTHR43788:SF8">
    <property type="entry name" value="DNA-BINDING PROTEIN SMUBP-2"/>
    <property type="match status" value="1"/>
</dbReference>
<evidence type="ECO:0000256" key="2">
    <source>
        <dbReference type="ARBA" id="ARBA00022741"/>
    </source>
</evidence>
<evidence type="ECO:0000256" key="3">
    <source>
        <dbReference type="ARBA" id="ARBA00022801"/>
    </source>
</evidence>
<keyword evidence="2" id="KW-0547">Nucleotide-binding</keyword>
<gene>
    <name evidence="7" type="ORF">EIW28_11055</name>
</gene>
<feature type="domain" description="AAA+ ATPase" evidence="6">
    <location>
        <begin position="242"/>
        <end position="604"/>
    </location>
</feature>
<reference evidence="7 8" key="1">
    <citation type="submission" date="2018-12" db="EMBL/GenBank/DDBJ databases">
        <title>Glycomyces sp. YIM 121974 draft genome.</title>
        <authorList>
            <person name="Li Q."/>
        </authorList>
    </citation>
    <scope>NUCLEOTIDE SEQUENCE [LARGE SCALE GENOMIC DNA]</scope>
    <source>
        <strain evidence="7 8">YIM 121974</strain>
    </source>
</reference>
<evidence type="ECO:0000256" key="4">
    <source>
        <dbReference type="ARBA" id="ARBA00022806"/>
    </source>
</evidence>
<organism evidence="7 8">
    <name type="scientific">Glycomyces terrestris</name>
    <dbReference type="NCBI Taxonomy" id="2493553"/>
    <lineage>
        <taxon>Bacteria</taxon>
        <taxon>Bacillati</taxon>
        <taxon>Actinomycetota</taxon>
        <taxon>Actinomycetes</taxon>
        <taxon>Glycomycetales</taxon>
        <taxon>Glycomycetaceae</taxon>
        <taxon>Glycomyces</taxon>
    </lineage>
</organism>
<dbReference type="InterPro" id="IPR027417">
    <property type="entry name" value="P-loop_NTPase"/>
</dbReference>
<dbReference type="EMBL" id="RSEB01000003">
    <property type="protein sequence ID" value="RRR99260.1"/>
    <property type="molecule type" value="Genomic_DNA"/>
</dbReference>
<dbReference type="PANTHER" id="PTHR43788">
    <property type="entry name" value="DNA2/NAM7 HELICASE FAMILY MEMBER"/>
    <property type="match status" value="1"/>
</dbReference>
<dbReference type="GO" id="GO:0005524">
    <property type="term" value="F:ATP binding"/>
    <property type="evidence" value="ECO:0007669"/>
    <property type="project" value="UniProtKB-KW"/>
</dbReference>
<dbReference type="SMART" id="SM00382">
    <property type="entry name" value="AAA"/>
    <property type="match status" value="1"/>
</dbReference>
<keyword evidence="3" id="KW-0378">Hydrolase</keyword>
<dbReference type="Pfam" id="PF13086">
    <property type="entry name" value="AAA_11"/>
    <property type="match status" value="1"/>
</dbReference>
<comment type="caution">
    <text evidence="7">The sequence shown here is derived from an EMBL/GenBank/DDBJ whole genome shotgun (WGS) entry which is preliminary data.</text>
</comment>
<name>A0A426UXN3_9ACTN</name>
<keyword evidence="5" id="KW-0067">ATP-binding</keyword>
<keyword evidence="8" id="KW-1185">Reference proteome</keyword>